<dbReference type="EMBL" id="QFQP01000024">
    <property type="protein sequence ID" value="PZR08657.1"/>
    <property type="molecule type" value="Genomic_DNA"/>
</dbReference>
<evidence type="ECO:0000313" key="1">
    <source>
        <dbReference type="EMBL" id="PZR08657.1"/>
    </source>
</evidence>
<sequence>MIFKSPLGQPKSLRLADITGIELTSPRATLTVTTGRETITIRFAQHFARLVGAIQLMNELPVPEQGGAPQVKFVTSAATAKFPGGWQQGYAVNFNRSVVFLPNERARNTAAEAGKLAGQLALALVGVHVHRNQVQLPFDLWLSLWSHLSTDEFDALLRSTAEARGGRVIALEQLEVVSPQKFPTGEWTVSSKAALFS</sequence>
<organism evidence="1 2">
    <name type="scientific">Archangium gephyra</name>
    <dbReference type="NCBI Taxonomy" id="48"/>
    <lineage>
        <taxon>Bacteria</taxon>
        <taxon>Pseudomonadati</taxon>
        <taxon>Myxococcota</taxon>
        <taxon>Myxococcia</taxon>
        <taxon>Myxococcales</taxon>
        <taxon>Cystobacterineae</taxon>
        <taxon>Archangiaceae</taxon>
        <taxon>Archangium</taxon>
    </lineage>
</organism>
<reference evidence="1 2" key="1">
    <citation type="submission" date="2017-08" db="EMBL/GenBank/DDBJ databases">
        <title>Infants hospitalized years apart are colonized by the same room-sourced microbial strains.</title>
        <authorList>
            <person name="Brooks B."/>
            <person name="Olm M.R."/>
            <person name="Firek B.A."/>
            <person name="Baker R."/>
            <person name="Thomas B.C."/>
            <person name="Morowitz M.J."/>
            <person name="Banfield J.F."/>
        </authorList>
    </citation>
    <scope>NUCLEOTIDE SEQUENCE [LARGE SCALE GENOMIC DNA]</scope>
    <source>
        <strain evidence="1">S2_003_000_R2_14</strain>
    </source>
</reference>
<proteinExistence type="predicted"/>
<protein>
    <submittedName>
        <fullName evidence="1">Uncharacterized protein</fullName>
    </submittedName>
</protein>
<dbReference type="AlphaFoldDB" id="A0A2W5T3Q1"/>
<evidence type="ECO:0000313" key="2">
    <source>
        <dbReference type="Proteomes" id="UP000249061"/>
    </source>
</evidence>
<dbReference type="Proteomes" id="UP000249061">
    <property type="component" value="Unassembled WGS sequence"/>
</dbReference>
<gene>
    <name evidence="1" type="ORF">DI536_24460</name>
</gene>
<accession>A0A2W5T3Q1</accession>
<name>A0A2W5T3Q1_9BACT</name>
<comment type="caution">
    <text evidence="1">The sequence shown here is derived from an EMBL/GenBank/DDBJ whole genome shotgun (WGS) entry which is preliminary data.</text>
</comment>